<dbReference type="Proteomes" id="UP000031561">
    <property type="component" value="Unassembled WGS sequence"/>
</dbReference>
<evidence type="ECO:0000256" key="2">
    <source>
        <dbReference type="ARBA" id="ARBA00022737"/>
    </source>
</evidence>
<keyword evidence="5" id="KW-1185">Reference proteome</keyword>
<proteinExistence type="predicted"/>
<dbReference type="InterPro" id="IPR036322">
    <property type="entry name" value="WD40_repeat_dom_sf"/>
</dbReference>
<dbReference type="PANTHER" id="PTHR22847">
    <property type="entry name" value="WD40 REPEAT PROTEIN"/>
    <property type="match status" value="1"/>
</dbReference>
<evidence type="ECO:0008006" key="6">
    <source>
        <dbReference type="Google" id="ProtNLM"/>
    </source>
</evidence>
<dbReference type="EMBL" id="JTHE03000068">
    <property type="protein sequence ID" value="MCM1983669.1"/>
    <property type="molecule type" value="Genomic_DNA"/>
</dbReference>
<name>A0ABD4T505_9CYAN</name>
<evidence type="ECO:0000313" key="5">
    <source>
        <dbReference type="Proteomes" id="UP000031561"/>
    </source>
</evidence>
<dbReference type="InterPro" id="IPR001680">
    <property type="entry name" value="WD40_rpt"/>
</dbReference>
<keyword evidence="2" id="KW-0677">Repeat</keyword>
<organism evidence="4 5">
    <name type="scientific">Lyngbya confervoides BDU141951</name>
    <dbReference type="NCBI Taxonomy" id="1574623"/>
    <lineage>
        <taxon>Bacteria</taxon>
        <taxon>Bacillati</taxon>
        <taxon>Cyanobacteriota</taxon>
        <taxon>Cyanophyceae</taxon>
        <taxon>Oscillatoriophycideae</taxon>
        <taxon>Oscillatoriales</taxon>
        <taxon>Microcoleaceae</taxon>
        <taxon>Lyngbya</taxon>
    </lineage>
</organism>
<keyword evidence="1 3" id="KW-0853">WD repeat</keyword>
<protein>
    <recommendedName>
        <fullName evidence="6">WD40 repeat-containing protein</fullName>
    </recommendedName>
</protein>
<gene>
    <name evidence="4" type="ORF">QQ91_0012660</name>
</gene>
<dbReference type="Gene3D" id="2.130.10.10">
    <property type="entry name" value="YVTN repeat-like/Quinoprotein amine dehydrogenase"/>
    <property type="match status" value="1"/>
</dbReference>
<accession>A0ABD4T505</accession>
<keyword evidence="4" id="KW-0614">Plasmid</keyword>
<evidence type="ECO:0000256" key="1">
    <source>
        <dbReference type="ARBA" id="ARBA00022574"/>
    </source>
</evidence>
<feature type="non-terminal residue" evidence="4">
    <location>
        <position position="1"/>
    </location>
</feature>
<dbReference type="SUPFAM" id="SSF50978">
    <property type="entry name" value="WD40 repeat-like"/>
    <property type="match status" value="1"/>
</dbReference>
<dbReference type="PROSITE" id="PS50082">
    <property type="entry name" value="WD_REPEATS_2"/>
    <property type="match status" value="2"/>
</dbReference>
<dbReference type="PROSITE" id="PS50294">
    <property type="entry name" value="WD_REPEATS_REGION"/>
    <property type="match status" value="1"/>
</dbReference>
<feature type="repeat" description="WD" evidence="3">
    <location>
        <begin position="22"/>
        <end position="63"/>
    </location>
</feature>
<dbReference type="InterPro" id="IPR019775">
    <property type="entry name" value="WD40_repeat_CS"/>
</dbReference>
<dbReference type="PROSITE" id="PS00678">
    <property type="entry name" value="WD_REPEATS_1"/>
    <property type="match status" value="1"/>
</dbReference>
<sequence>ATGNNGNKVILWDLQGNQITVMDGHQFAVKDLKFNSKSTYLSTTSSEGVVRLWDLREISESTEGHQGPITPTVFSPNENFIVSTGIGDKQIFSWEIQNGRLKPVKRPSPKLPENDILHINEVFFHDD</sequence>
<comment type="caution">
    <text evidence="4">The sequence shown here is derived from an EMBL/GenBank/DDBJ whole genome shotgun (WGS) entry which is preliminary data.</text>
</comment>
<reference evidence="4 5" key="1">
    <citation type="journal article" date="2015" name="Genome Announc.">
        <title>Draft Genome Sequence of Filamentous Marine Cyanobacterium Lyngbya confervoides Strain BDU141951.</title>
        <authorList>
            <person name="Chandrababunaidu M.M."/>
            <person name="Sen D."/>
            <person name="Tripathy S."/>
        </authorList>
    </citation>
    <scope>NUCLEOTIDE SEQUENCE [LARGE SCALE GENOMIC DNA]</scope>
    <source>
        <strain evidence="4 5">BDU141951</strain>
    </source>
</reference>
<evidence type="ECO:0000256" key="3">
    <source>
        <dbReference type="PROSITE-ProRule" id="PRU00221"/>
    </source>
</evidence>
<evidence type="ECO:0000313" key="4">
    <source>
        <dbReference type="EMBL" id="MCM1983669.1"/>
    </source>
</evidence>
<geneLocation type="plasmid" evidence="4">
    <name>unnamed10</name>
</geneLocation>
<dbReference type="InterPro" id="IPR015943">
    <property type="entry name" value="WD40/YVTN_repeat-like_dom_sf"/>
</dbReference>
<dbReference type="SMART" id="SM00320">
    <property type="entry name" value="WD40"/>
    <property type="match status" value="2"/>
</dbReference>
<dbReference type="Pfam" id="PF00400">
    <property type="entry name" value="WD40"/>
    <property type="match status" value="2"/>
</dbReference>
<dbReference type="PANTHER" id="PTHR22847:SF637">
    <property type="entry name" value="WD REPEAT DOMAIN 5B"/>
    <property type="match status" value="1"/>
</dbReference>
<feature type="repeat" description="WD" evidence="3">
    <location>
        <begin position="62"/>
        <end position="104"/>
    </location>
</feature>
<dbReference type="AlphaFoldDB" id="A0ABD4T505"/>